<accession>A0A1W6ZTK0</accession>
<dbReference type="EMBL" id="CP021112">
    <property type="protein sequence ID" value="ARQ00714.1"/>
    <property type="molecule type" value="Genomic_DNA"/>
</dbReference>
<dbReference type="AlphaFoldDB" id="A0A1W6ZTK0"/>
<dbReference type="STRING" id="1235591.CAK95_17705"/>
<keyword evidence="2" id="KW-1185">Reference proteome</keyword>
<dbReference type="SUPFAM" id="SSF53756">
    <property type="entry name" value="UDP-Glycosyltransferase/glycogen phosphorylase"/>
    <property type="match status" value="1"/>
</dbReference>
<dbReference type="OrthoDB" id="8478942at2"/>
<evidence type="ECO:0008006" key="3">
    <source>
        <dbReference type="Google" id="ProtNLM"/>
    </source>
</evidence>
<dbReference type="RefSeq" id="WP_086089109.1">
    <property type="nucleotide sequence ID" value="NZ_CP021112.1"/>
</dbReference>
<name>A0A1W6ZTK0_9HYPH</name>
<evidence type="ECO:0000313" key="2">
    <source>
        <dbReference type="Proteomes" id="UP000194137"/>
    </source>
</evidence>
<dbReference type="KEGG" id="psin:CAK95_17705"/>
<reference evidence="1 2" key="1">
    <citation type="submission" date="2017-05" db="EMBL/GenBank/DDBJ databases">
        <title>Full genome sequence of Pseudorhodoplanes sinuspersici.</title>
        <authorList>
            <person name="Dastgheib S.M.M."/>
            <person name="Shavandi M."/>
            <person name="Tirandaz H."/>
        </authorList>
    </citation>
    <scope>NUCLEOTIDE SEQUENCE [LARGE SCALE GENOMIC DNA]</scope>
    <source>
        <strain evidence="1 2">RIPI110</strain>
    </source>
</reference>
<gene>
    <name evidence="1" type="ORF">CAK95_17705</name>
</gene>
<evidence type="ECO:0000313" key="1">
    <source>
        <dbReference type="EMBL" id="ARQ00714.1"/>
    </source>
</evidence>
<organism evidence="1 2">
    <name type="scientific">Pseudorhodoplanes sinuspersici</name>
    <dbReference type="NCBI Taxonomy" id="1235591"/>
    <lineage>
        <taxon>Bacteria</taxon>
        <taxon>Pseudomonadati</taxon>
        <taxon>Pseudomonadota</taxon>
        <taxon>Alphaproteobacteria</taxon>
        <taxon>Hyphomicrobiales</taxon>
        <taxon>Pseudorhodoplanes</taxon>
    </lineage>
</organism>
<protein>
    <recommendedName>
        <fullName evidence="3">Glycosyl transferase family 1 domain-containing protein</fullName>
    </recommendedName>
</protein>
<sequence length="375" mass="41728">MKAISIGFLPSTIDDNNYANLSTEEEAAKRIYREFLRKTLRHLLMLSRIDVIISGNFAYFAERELHGASEEIDVPFIILHKENLKSAARLSYYEDHYRRRRGPFSGRRIIVYNSFEREVQIAAGIASADRISICGMPRLDRAHAWRRSEARKPLPHKPLVLFFTFGAKTGLPVLRRKFGNGEMTEALPAFDKLSWQKTAQLTIEAMLRFARENQHVTVILKSKRAAGHLTSFHQIAEGEVPANIRFVEGGDPLELLKEAWVVVGMNSTALLEALAMGKIVLSPGFAEAADPAMSPWIADFGRAVELARTPDALVTRLSDITNGPPPFVLPELDPHSIDCLDRWAGNADGKASERVSAIIQQEVSASEARNTAAVA</sequence>
<dbReference type="Proteomes" id="UP000194137">
    <property type="component" value="Chromosome"/>
</dbReference>
<dbReference type="Gene3D" id="3.40.50.2000">
    <property type="entry name" value="Glycogen Phosphorylase B"/>
    <property type="match status" value="1"/>
</dbReference>
<proteinExistence type="predicted"/>